<evidence type="ECO:0000313" key="1">
    <source>
        <dbReference type="EMBL" id="SBS73652.1"/>
    </source>
</evidence>
<name>A0A1Y5P4P9_9MYCO</name>
<dbReference type="AlphaFoldDB" id="A0A1Y5P4P9"/>
<dbReference type="EMBL" id="FLQS01000009">
    <property type="protein sequence ID" value="SBS73652.1"/>
    <property type="molecule type" value="Genomic_DNA"/>
</dbReference>
<proteinExistence type="predicted"/>
<organism evidence="1">
    <name type="scientific">uncultured Mycobacterium sp</name>
    <dbReference type="NCBI Taxonomy" id="171292"/>
    <lineage>
        <taxon>Bacteria</taxon>
        <taxon>Bacillati</taxon>
        <taxon>Actinomycetota</taxon>
        <taxon>Actinomycetes</taxon>
        <taxon>Mycobacteriales</taxon>
        <taxon>Mycobacteriaceae</taxon>
        <taxon>Mycobacterium</taxon>
        <taxon>environmental samples</taxon>
    </lineage>
</organism>
<protein>
    <submittedName>
        <fullName evidence="1">Uncharacterized protein</fullName>
    </submittedName>
</protein>
<accession>A0A1Y5P4P9</accession>
<sequence>MTRMPISQRTQLGSKVEEAGLKSLAMTTALMAAAVTLAPPAAADMNLGNYELNMPDRRDFHTWVWSAVTPCKVPNTNTDIPHCIHILTLPRPIAKAVQSDADAALVNGQYTFTVDDPFGLRCGDIYYGPTIPTHDVYTWDATTLAGSMVSTFDAGCDGAPGGSFTYPFSLSRM</sequence>
<gene>
    <name evidence="1" type="ORF">MHPYR_170114</name>
</gene>
<reference evidence="1" key="1">
    <citation type="submission" date="2016-03" db="EMBL/GenBank/DDBJ databases">
        <authorList>
            <person name="Ploux O."/>
        </authorList>
    </citation>
    <scope>NUCLEOTIDE SEQUENCE</scope>
    <source>
        <strain evidence="1">UC10</strain>
    </source>
</reference>